<gene>
    <name evidence="5" type="ORF">OJ962_15425</name>
</gene>
<name>A0ABT4RK06_9ACTN</name>
<dbReference type="Gene3D" id="3.40.50.1820">
    <property type="entry name" value="alpha/beta hydrolase"/>
    <property type="match status" value="1"/>
</dbReference>
<comment type="caution">
    <text evidence="5">The sequence shown here is derived from an EMBL/GenBank/DDBJ whole genome shotgun (WGS) entry which is preliminary data.</text>
</comment>
<evidence type="ECO:0000256" key="2">
    <source>
        <dbReference type="ARBA" id="ARBA00022801"/>
    </source>
</evidence>
<protein>
    <submittedName>
        <fullName evidence="5">CocE/NonD family hydrolase</fullName>
    </submittedName>
</protein>
<organism evidence="5 6">
    <name type="scientific">Solirubrobacter deserti</name>
    <dbReference type="NCBI Taxonomy" id="2282478"/>
    <lineage>
        <taxon>Bacteria</taxon>
        <taxon>Bacillati</taxon>
        <taxon>Actinomycetota</taxon>
        <taxon>Thermoleophilia</taxon>
        <taxon>Solirubrobacterales</taxon>
        <taxon>Solirubrobacteraceae</taxon>
        <taxon>Solirubrobacter</taxon>
    </lineage>
</organism>
<dbReference type="Pfam" id="PF02129">
    <property type="entry name" value="Peptidase_S15"/>
    <property type="match status" value="1"/>
</dbReference>
<dbReference type="EMBL" id="JAPCID010000019">
    <property type="protein sequence ID" value="MDA0138893.1"/>
    <property type="molecule type" value="Genomic_DNA"/>
</dbReference>
<evidence type="ECO:0000256" key="3">
    <source>
        <dbReference type="SAM" id="Phobius"/>
    </source>
</evidence>
<feature type="domain" description="Xaa-Pro dipeptidyl-peptidase-like" evidence="4">
    <location>
        <begin position="206"/>
        <end position="373"/>
    </location>
</feature>
<comment type="similarity">
    <text evidence="1">Belongs to the AB hydrolase superfamily.</text>
</comment>
<dbReference type="InterPro" id="IPR050261">
    <property type="entry name" value="FrsA_esterase"/>
</dbReference>
<keyword evidence="3" id="KW-0472">Membrane</keyword>
<dbReference type="RefSeq" id="WP_270006450.1">
    <property type="nucleotide sequence ID" value="NZ_JAPCID010000019.1"/>
</dbReference>
<reference evidence="5" key="1">
    <citation type="submission" date="2022-10" db="EMBL/GenBank/DDBJ databases">
        <title>The WGS of Solirubrobacter sp. CPCC 204708.</title>
        <authorList>
            <person name="Jiang Z."/>
        </authorList>
    </citation>
    <scope>NUCLEOTIDE SEQUENCE</scope>
    <source>
        <strain evidence="5">CPCC 204708</strain>
    </source>
</reference>
<evidence type="ECO:0000256" key="1">
    <source>
        <dbReference type="ARBA" id="ARBA00008645"/>
    </source>
</evidence>
<accession>A0ABT4RK06</accession>
<dbReference type="InterPro" id="IPR029058">
    <property type="entry name" value="AB_hydrolase_fold"/>
</dbReference>
<feature type="transmembrane region" description="Helical" evidence="3">
    <location>
        <begin position="129"/>
        <end position="150"/>
    </location>
</feature>
<keyword evidence="3" id="KW-1133">Transmembrane helix</keyword>
<proteinExistence type="inferred from homology"/>
<evidence type="ECO:0000259" key="4">
    <source>
        <dbReference type="Pfam" id="PF02129"/>
    </source>
</evidence>
<keyword evidence="6" id="KW-1185">Reference proteome</keyword>
<keyword evidence="2 5" id="KW-0378">Hydrolase</keyword>
<dbReference type="PANTHER" id="PTHR22946:SF9">
    <property type="entry name" value="POLYKETIDE TRANSFERASE AF380"/>
    <property type="match status" value="1"/>
</dbReference>
<feature type="transmembrane region" description="Helical" evidence="3">
    <location>
        <begin position="89"/>
        <end position="108"/>
    </location>
</feature>
<evidence type="ECO:0000313" key="6">
    <source>
        <dbReference type="Proteomes" id="UP001147700"/>
    </source>
</evidence>
<dbReference type="InterPro" id="IPR000383">
    <property type="entry name" value="Xaa-Pro-like_dom"/>
</dbReference>
<dbReference type="PANTHER" id="PTHR22946">
    <property type="entry name" value="DIENELACTONE HYDROLASE DOMAIN-CONTAINING PROTEIN-RELATED"/>
    <property type="match status" value="1"/>
</dbReference>
<sequence>MVFSVAAVFALAHAVDDAILLPGAGVPLFQHGIALAIALVTTLAAVARFESMRPGLRAATAFTFGVLATLNGGRHAHHIVSEGVTANDVTGVLALGAGVVLIALAAWIPFRHRGERTASPFKRWAIRAGVVAVSPLVALFVHMPVGMAIIEVHSLHRAVGSPPSAAYEPVHLTTSDGLELDAWYHPSRTGAAVLMMSGGSGDIRGTLSHARMLVRHGYGVLLFSGRGTGDSGGTPNSYGWGREKDAAAALDYLATREDVQPGRVGALGLSTGADMAIDIAARRTDVNAVVADGTAAIGYEDLKEYTSSPVTRLNGWLMFKTIEAIQGTSGPDVSLADQIARMRAPSLLIAAGEVEKTWGDLYDHAGGERSHLWHLPHASHTAALRQYPREYERRVVEFFDVHLGGRGAVTRAR</sequence>
<dbReference type="Proteomes" id="UP001147700">
    <property type="component" value="Unassembled WGS sequence"/>
</dbReference>
<feature type="transmembrane region" description="Helical" evidence="3">
    <location>
        <begin position="58"/>
        <end position="77"/>
    </location>
</feature>
<feature type="transmembrane region" description="Helical" evidence="3">
    <location>
        <begin position="24"/>
        <end position="46"/>
    </location>
</feature>
<evidence type="ECO:0000313" key="5">
    <source>
        <dbReference type="EMBL" id="MDA0138893.1"/>
    </source>
</evidence>
<dbReference type="GO" id="GO:0016787">
    <property type="term" value="F:hydrolase activity"/>
    <property type="evidence" value="ECO:0007669"/>
    <property type="project" value="UniProtKB-KW"/>
</dbReference>
<keyword evidence="3" id="KW-0812">Transmembrane</keyword>
<dbReference type="SUPFAM" id="SSF53474">
    <property type="entry name" value="alpha/beta-Hydrolases"/>
    <property type="match status" value="1"/>
</dbReference>